<dbReference type="EMBL" id="FNNC01000004">
    <property type="protein sequence ID" value="SDW66833.1"/>
    <property type="molecule type" value="Genomic_DNA"/>
</dbReference>
<organism evidence="5 6">
    <name type="scientific">Marinococcus luteus</name>
    <dbReference type="NCBI Taxonomy" id="1122204"/>
    <lineage>
        <taxon>Bacteria</taxon>
        <taxon>Bacillati</taxon>
        <taxon>Bacillota</taxon>
        <taxon>Bacilli</taxon>
        <taxon>Bacillales</taxon>
        <taxon>Bacillaceae</taxon>
        <taxon>Marinococcus</taxon>
    </lineage>
</organism>
<dbReference type="Proteomes" id="UP000199488">
    <property type="component" value="Unassembled WGS sequence"/>
</dbReference>
<dbReference type="GO" id="GO:0006729">
    <property type="term" value="P:tetrahydrobiopterin biosynthetic process"/>
    <property type="evidence" value="ECO:0007669"/>
    <property type="project" value="InterPro"/>
</dbReference>
<comment type="catalytic activity">
    <reaction evidence="1">
        <text>(4aS,6R)-4a-hydroxy-L-erythro-5,6,7,8-tetrahydrobiopterin = (6R)-L-erythro-6,7-dihydrobiopterin + H2O</text>
        <dbReference type="Rhea" id="RHEA:11920"/>
        <dbReference type="ChEBI" id="CHEBI:15377"/>
        <dbReference type="ChEBI" id="CHEBI:15642"/>
        <dbReference type="ChEBI" id="CHEBI:43120"/>
        <dbReference type="EC" id="4.2.1.96"/>
    </reaction>
</comment>
<evidence type="ECO:0000256" key="3">
    <source>
        <dbReference type="ARBA" id="ARBA00013252"/>
    </source>
</evidence>
<comment type="similarity">
    <text evidence="2">Belongs to the pterin-4-alpha-carbinolamine dehydratase family.</text>
</comment>
<proteinExistence type="inferred from homology"/>
<evidence type="ECO:0000256" key="1">
    <source>
        <dbReference type="ARBA" id="ARBA00001554"/>
    </source>
</evidence>
<dbReference type="EC" id="4.2.1.96" evidence="3"/>
<sequence length="96" mass="11015">MIMSAEEIQNELKNLPNWDNNEDRAIVREYKFSNYLDGIEFVKEVAAHAENVQHHPKITIDHTQVTISFTTVDQGGVTEKDFNAAKEVERLAEDVQ</sequence>
<dbReference type="NCBIfam" id="NF002017">
    <property type="entry name" value="PRK00823.1-2"/>
    <property type="match status" value="1"/>
</dbReference>
<evidence type="ECO:0000256" key="2">
    <source>
        <dbReference type="ARBA" id="ARBA00006472"/>
    </source>
</evidence>
<dbReference type="GO" id="GO:0008124">
    <property type="term" value="F:4-alpha-hydroxytetrahydrobiopterin dehydratase activity"/>
    <property type="evidence" value="ECO:0007669"/>
    <property type="project" value="UniProtKB-EC"/>
</dbReference>
<dbReference type="PANTHER" id="PTHR12599:SF0">
    <property type="entry name" value="PTERIN-4-ALPHA-CARBINOLAMINE DEHYDRATASE"/>
    <property type="match status" value="1"/>
</dbReference>
<keyword evidence="4" id="KW-0456">Lyase</keyword>
<evidence type="ECO:0000313" key="6">
    <source>
        <dbReference type="Proteomes" id="UP000199488"/>
    </source>
</evidence>
<gene>
    <name evidence="5" type="ORF">SAMN05421781_2055</name>
</gene>
<dbReference type="Pfam" id="PF01329">
    <property type="entry name" value="Pterin_4a"/>
    <property type="match status" value="1"/>
</dbReference>
<evidence type="ECO:0000313" key="5">
    <source>
        <dbReference type="EMBL" id="SDW66833.1"/>
    </source>
</evidence>
<protein>
    <recommendedName>
        <fullName evidence="3">4a-hydroxytetrahydrobiopterin dehydratase</fullName>
        <ecNumber evidence="3">4.2.1.96</ecNumber>
    </recommendedName>
</protein>
<accession>A0A1H2VER5</accession>
<evidence type="ECO:0000256" key="4">
    <source>
        <dbReference type="ARBA" id="ARBA00023239"/>
    </source>
</evidence>
<dbReference type="RefSeq" id="WP_245724067.1">
    <property type="nucleotide sequence ID" value="NZ_FNNC01000004.1"/>
</dbReference>
<dbReference type="InterPro" id="IPR036428">
    <property type="entry name" value="PCD_sf"/>
</dbReference>
<name>A0A1H2VER5_9BACI</name>
<keyword evidence="6" id="KW-1185">Reference proteome</keyword>
<dbReference type="SUPFAM" id="SSF55248">
    <property type="entry name" value="PCD-like"/>
    <property type="match status" value="1"/>
</dbReference>
<dbReference type="AlphaFoldDB" id="A0A1H2VER5"/>
<reference evidence="5 6" key="1">
    <citation type="submission" date="2016-10" db="EMBL/GenBank/DDBJ databases">
        <authorList>
            <person name="de Groot N.N."/>
        </authorList>
    </citation>
    <scope>NUCLEOTIDE SEQUENCE [LARGE SCALE GENOMIC DNA]</scope>
    <source>
        <strain evidence="5 6">DSM 23126</strain>
    </source>
</reference>
<dbReference type="CDD" id="cd00488">
    <property type="entry name" value="PCD_DCoH"/>
    <property type="match status" value="1"/>
</dbReference>
<dbReference type="InterPro" id="IPR001533">
    <property type="entry name" value="Pterin_deHydtase"/>
</dbReference>
<dbReference type="Gene3D" id="3.30.1360.20">
    <property type="entry name" value="Transcriptional coactivator/pterin dehydratase"/>
    <property type="match status" value="1"/>
</dbReference>
<dbReference type="PANTHER" id="PTHR12599">
    <property type="entry name" value="PTERIN-4-ALPHA-CARBINOLAMINE DEHYDRATASE"/>
    <property type="match status" value="1"/>
</dbReference>
<dbReference type="STRING" id="1122204.SAMN05421781_2055"/>